<name>A0ABU9T0X6_9ALTE</name>
<keyword evidence="3" id="KW-1185">Reference proteome</keyword>
<protein>
    <submittedName>
        <fullName evidence="2">Nucleoside phosphatase</fullName>
    </submittedName>
</protein>
<evidence type="ECO:0000313" key="2">
    <source>
        <dbReference type="EMBL" id="MEM5499787.1"/>
    </source>
</evidence>
<sequence>MATPKNMCHIIYDAGSSGTRLFIYEQSGTRLIAHSGPKIEALATPLYVNNPSQMTSIDNTVNDVISTLDLIRRDGALDNGYPKWIGFDWVNQCNMVSAKIYATAGMRIAQQTNPEASLAMWRALKSTLAEKVGPKVLIETKTITGFEEGLYAWLSVRDTHSTSDFGIVEMGGVSSQVTFACPECSPANDAVKKVRLNGKSLQIYSYSYLGLGQDAAPKTLTFPVIYPVPKTCAYGIGGRQKDWRVADCADYILLTIQGNSSEIKDPYNYSLAEQKGRKGTKGTKGTTNTLPTPQKSIPKWTLTGAFNYKKETDIKECCFNEGHGCYHTQTSCFVPIYLDKYLQTLDISPAQTTKNDVSWTRGAVLCEIENCLADMATPPVCRWMASGCLSH</sequence>
<dbReference type="RefSeq" id="WP_342882796.1">
    <property type="nucleotide sequence ID" value="NZ_JBBMQS010000018.1"/>
</dbReference>
<dbReference type="PANTHER" id="PTHR11782">
    <property type="entry name" value="ADENOSINE/GUANOSINE DIPHOSPHATASE"/>
    <property type="match status" value="1"/>
</dbReference>
<dbReference type="Pfam" id="PF01150">
    <property type="entry name" value="GDA1_CD39"/>
    <property type="match status" value="1"/>
</dbReference>
<dbReference type="Gene3D" id="3.30.420.150">
    <property type="entry name" value="Exopolyphosphatase. Domain 2"/>
    <property type="match status" value="1"/>
</dbReference>
<comment type="caution">
    <text evidence="2">The sequence shown here is derived from an EMBL/GenBank/DDBJ whole genome shotgun (WGS) entry which is preliminary data.</text>
</comment>
<evidence type="ECO:0000313" key="3">
    <source>
        <dbReference type="Proteomes" id="UP001461163"/>
    </source>
</evidence>
<organism evidence="2 3">
    <name type="scientific">Paraglaciecola mesophila</name>
    <dbReference type="NCBI Taxonomy" id="197222"/>
    <lineage>
        <taxon>Bacteria</taxon>
        <taxon>Pseudomonadati</taxon>
        <taxon>Pseudomonadota</taxon>
        <taxon>Gammaproteobacteria</taxon>
        <taxon>Alteromonadales</taxon>
        <taxon>Alteromonadaceae</taxon>
        <taxon>Paraglaciecola</taxon>
    </lineage>
</organism>
<dbReference type="InterPro" id="IPR000407">
    <property type="entry name" value="GDA1_CD39_NTPase"/>
</dbReference>
<evidence type="ECO:0000256" key="1">
    <source>
        <dbReference type="ARBA" id="ARBA00022801"/>
    </source>
</evidence>
<dbReference type="EMBL" id="JBBMQS010000018">
    <property type="protein sequence ID" value="MEM5499787.1"/>
    <property type="molecule type" value="Genomic_DNA"/>
</dbReference>
<dbReference type="Proteomes" id="UP001461163">
    <property type="component" value="Unassembled WGS sequence"/>
</dbReference>
<reference evidence="2 3" key="1">
    <citation type="submission" date="2024-03" db="EMBL/GenBank/DDBJ databases">
        <title>Community enrichment and isolation of bacterial strains for fucoidan degradation.</title>
        <authorList>
            <person name="Sichert A."/>
        </authorList>
    </citation>
    <scope>NUCLEOTIDE SEQUENCE [LARGE SCALE GENOMIC DNA]</scope>
    <source>
        <strain evidence="2 3">AS12</strain>
    </source>
</reference>
<dbReference type="PANTHER" id="PTHR11782:SF83">
    <property type="entry name" value="GUANOSINE-DIPHOSPHATASE"/>
    <property type="match status" value="1"/>
</dbReference>
<gene>
    <name evidence="2" type="ORF">WNY77_20420</name>
</gene>
<proteinExistence type="predicted"/>
<accession>A0ABU9T0X6</accession>
<keyword evidence="1" id="KW-0378">Hydrolase</keyword>
<dbReference type="Gene3D" id="3.30.420.40">
    <property type="match status" value="1"/>
</dbReference>